<evidence type="ECO:0000256" key="2">
    <source>
        <dbReference type="ARBA" id="ARBA00022525"/>
    </source>
</evidence>
<dbReference type="EMBL" id="FOGS01000001">
    <property type="protein sequence ID" value="SER41871.1"/>
    <property type="molecule type" value="Genomic_DNA"/>
</dbReference>
<sequence>MSVINTNITSMIGQQNLNKSQNDLQTSMERLSSGLRINSAKDDAAGQAIANRMSSQITGLAQAQRNANDGISVAQTAEGGLNQVNDNLQRIRELAVQAENGTNSSDDLNSIQNEINQRLEEIDRISRETDFNGTKVLGANEGASDPTSRTISIQVGAQDGQAIDVNLKQINRETLGLEGFNVTGAGEVANAEATADDLTLNGFTAGATNANGSVTYSKDTDNATATSDALFSALADGDTVTYAGTDTGLGAAAAGDYTFDAESGNFSFDVDDAAAADVTASITPGAGETTAATVDIGGSSQDVIIDSNGNMTAADDGAQLYLEGGVLTKNNATAGTEATATNVAAAVATTAGDSITVGDTAFTGDGTNIDVTGATISAEGLQNLADGNAYSVTLDSTQYDVDAAGEVTDNAGGDVQYLSADGELTADDVTTTTYFAQENGKVTDNTGAQVYKDADGELSMEAVTEKERSSLSDLDSALSDVDALRSDLGAIQNRMESSIENLSTTETNLSAARSRIEDADYAVEVANMTRAQILQQAGTSVLAQANQIPQNVLSLLG</sequence>
<feature type="domain" description="Flagellin H7-serospecific" evidence="8">
    <location>
        <begin position="345"/>
        <end position="464"/>
    </location>
</feature>
<dbReference type="InterPro" id="IPR001492">
    <property type="entry name" value="Flagellin"/>
</dbReference>
<comment type="subcellular location">
    <subcellularLocation>
        <location evidence="4">Secreted</location>
    </subcellularLocation>
    <subcellularLocation>
        <location evidence="4">Bacterial flagellum</location>
    </subcellularLocation>
</comment>
<dbReference type="Gene3D" id="6.10.10.10">
    <property type="entry name" value="Flagellar export chaperone, C-terminal domain"/>
    <property type="match status" value="1"/>
</dbReference>
<dbReference type="InterPro" id="IPR032826">
    <property type="entry name" value="FliC_H7"/>
</dbReference>
<feature type="coiled-coil region" evidence="5">
    <location>
        <begin position="81"/>
        <end position="128"/>
    </location>
</feature>
<dbReference type="InterPro" id="IPR046358">
    <property type="entry name" value="Flagellin_C"/>
</dbReference>
<dbReference type="RefSeq" id="WP_092824163.1">
    <property type="nucleotide sequence ID" value="NZ_FOGS01000001.1"/>
</dbReference>
<dbReference type="GO" id="GO:0005576">
    <property type="term" value="C:extracellular region"/>
    <property type="evidence" value="ECO:0007669"/>
    <property type="project" value="UniProtKB-SubCell"/>
</dbReference>
<evidence type="ECO:0000259" key="8">
    <source>
        <dbReference type="Pfam" id="PF12445"/>
    </source>
</evidence>
<dbReference type="InterPro" id="IPR001029">
    <property type="entry name" value="Flagellin_N"/>
</dbReference>
<keyword evidence="9" id="KW-0969">Cilium</keyword>
<feature type="domain" description="Flagellin N-terminal" evidence="6">
    <location>
        <begin position="4"/>
        <end position="138"/>
    </location>
</feature>
<dbReference type="Pfam" id="PF00700">
    <property type="entry name" value="Flagellin_C"/>
    <property type="match status" value="1"/>
</dbReference>
<dbReference type="AlphaFoldDB" id="A0A1H9P171"/>
<keyword evidence="5" id="KW-0175">Coiled coil</keyword>
<keyword evidence="9" id="KW-0966">Cell projection</keyword>
<dbReference type="Gene3D" id="2.30.220.10">
    <property type="entry name" value="f41 fragment of flagellin, C-terminal domain"/>
    <property type="match status" value="1"/>
</dbReference>
<organism evidence="9 10">
    <name type="scientific">Vreelandella subterranea</name>
    <dbReference type="NCBI Taxonomy" id="416874"/>
    <lineage>
        <taxon>Bacteria</taxon>
        <taxon>Pseudomonadati</taxon>
        <taxon>Pseudomonadota</taxon>
        <taxon>Gammaproteobacteria</taxon>
        <taxon>Oceanospirillales</taxon>
        <taxon>Halomonadaceae</taxon>
        <taxon>Vreelandella</taxon>
    </lineage>
</organism>
<dbReference type="Pfam" id="PF12445">
    <property type="entry name" value="FliC"/>
    <property type="match status" value="1"/>
</dbReference>
<accession>A0A1H9P171</accession>
<comment type="function">
    <text evidence="4">Flagellin is the subunit protein which polymerizes to form the filaments of bacterial flagella.</text>
</comment>
<name>A0A1H9P171_9GAMM</name>
<evidence type="ECO:0000256" key="5">
    <source>
        <dbReference type="SAM" id="Coils"/>
    </source>
</evidence>
<comment type="similarity">
    <text evidence="1 4">Belongs to the bacterial flagellin family.</text>
</comment>
<dbReference type="Pfam" id="PF00669">
    <property type="entry name" value="Flagellin_N"/>
    <property type="match status" value="1"/>
</dbReference>
<reference evidence="10" key="1">
    <citation type="submission" date="2016-10" db="EMBL/GenBank/DDBJ databases">
        <authorList>
            <person name="Varghese N."/>
            <person name="Submissions S."/>
        </authorList>
    </citation>
    <scope>NUCLEOTIDE SEQUENCE [LARGE SCALE GENOMIC DNA]</scope>
    <source>
        <strain evidence="10">CGMCC 1.6495</strain>
    </source>
</reference>
<keyword evidence="3 4" id="KW-0975">Bacterial flagellum</keyword>
<dbReference type="PANTHER" id="PTHR42792:SF2">
    <property type="entry name" value="FLAGELLIN"/>
    <property type="match status" value="1"/>
</dbReference>
<keyword evidence="2 4" id="KW-0964">Secreted</keyword>
<dbReference type="GO" id="GO:0009288">
    <property type="term" value="C:bacterial-type flagellum"/>
    <property type="evidence" value="ECO:0007669"/>
    <property type="project" value="UniProtKB-SubCell"/>
</dbReference>
<gene>
    <name evidence="9" type="ORF">SAMN04487958_10150</name>
</gene>
<dbReference type="SUPFAM" id="SSF64518">
    <property type="entry name" value="Phase 1 flagellin"/>
    <property type="match status" value="2"/>
</dbReference>
<keyword evidence="10" id="KW-1185">Reference proteome</keyword>
<feature type="domain" description="Flagellin C-terminal" evidence="7">
    <location>
        <begin position="474"/>
        <end position="556"/>
    </location>
</feature>
<evidence type="ECO:0000313" key="9">
    <source>
        <dbReference type="EMBL" id="SER41871.1"/>
    </source>
</evidence>
<evidence type="ECO:0000259" key="7">
    <source>
        <dbReference type="Pfam" id="PF00700"/>
    </source>
</evidence>
<dbReference type="STRING" id="416874.SAMN04487958_10150"/>
<dbReference type="GO" id="GO:0005198">
    <property type="term" value="F:structural molecule activity"/>
    <property type="evidence" value="ECO:0007669"/>
    <property type="project" value="UniProtKB-UniRule"/>
</dbReference>
<evidence type="ECO:0000256" key="1">
    <source>
        <dbReference type="ARBA" id="ARBA00005709"/>
    </source>
</evidence>
<evidence type="ECO:0000313" key="10">
    <source>
        <dbReference type="Proteomes" id="UP000198505"/>
    </source>
</evidence>
<keyword evidence="9" id="KW-0282">Flagellum</keyword>
<evidence type="ECO:0000256" key="3">
    <source>
        <dbReference type="ARBA" id="ARBA00023143"/>
    </source>
</evidence>
<dbReference type="Proteomes" id="UP000198505">
    <property type="component" value="Unassembled WGS sequence"/>
</dbReference>
<dbReference type="Gene3D" id="2.170.280.10">
    <property type="entry name" value="f41 fragment of flagellin, middle domain"/>
    <property type="match status" value="1"/>
</dbReference>
<protein>
    <recommendedName>
        <fullName evidence="4">Flagellin</fullName>
    </recommendedName>
</protein>
<dbReference type="InterPro" id="IPR042187">
    <property type="entry name" value="Flagellin_C_sub2"/>
</dbReference>
<dbReference type="Gene3D" id="6.10.280.190">
    <property type="match status" value="1"/>
</dbReference>
<dbReference type="PANTHER" id="PTHR42792">
    <property type="entry name" value="FLAGELLIN"/>
    <property type="match status" value="1"/>
</dbReference>
<dbReference type="PRINTS" id="PR00207">
    <property type="entry name" value="FLAGELLIN"/>
</dbReference>
<proteinExistence type="inferred from homology"/>
<evidence type="ECO:0000256" key="4">
    <source>
        <dbReference type="RuleBase" id="RU362073"/>
    </source>
</evidence>
<dbReference type="Gene3D" id="1.20.1330.10">
    <property type="entry name" value="f41 fragment of flagellin, N-terminal domain"/>
    <property type="match status" value="1"/>
</dbReference>
<evidence type="ECO:0000259" key="6">
    <source>
        <dbReference type="Pfam" id="PF00669"/>
    </source>
</evidence>